<evidence type="ECO:0000313" key="1">
    <source>
        <dbReference type="EMBL" id="WXB76344.1"/>
    </source>
</evidence>
<reference evidence="1 2" key="1">
    <citation type="submission" date="2024-02" db="EMBL/GenBank/DDBJ databases">
        <title>Janibacter sp. nov., isolated from gut of marine sandworm.</title>
        <authorList>
            <person name="Kim B."/>
            <person name="Jun M.O."/>
            <person name="Shin N.-R."/>
        </authorList>
    </citation>
    <scope>NUCLEOTIDE SEQUENCE [LARGE SCALE GENOMIC DNA]</scope>
    <source>
        <strain evidence="1 2">A1S7</strain>
    </source>
</reference>
<protein>
    <submittedName>
        <fullName evidence="1">Uncharacterized protein</fullName>
    </submittedName>
</protein>
<organism evidence="1 2">
    <name type="scientific">Janibacter alittae</name>
    <dbReference type="NCBI Taxonomy" id="3115209"/>
    <lineage>
        <taxon>Bacteria</taxon>
        <taxon>Bacillati</taxon>
        <taxon>Actinomycetota</taxon>
        <taxon>Actinomycetes</taxon>
        <taxon>Micrococcales</taxon>
        <taxon>Intrasporangiaceae</taxon>
        <taxon>Janibacter</taxon>
    </lineage>
</organism>
<dbReference type="Proteomes" id="UP001382727">
    <property type="component" value="Chromosome"/>
</dbReference>
<evidence type="ECO:0000313" key="2">
    <source>
        <dbReference type="Proteomes" id="UP001382727"/>
    </source>
</evidence>
<proteinExistence type="predicted"/>
<accession>A0ABZ2MH02</accession>
<keyword evidence="2" id="KW-1185">Reference proteome</keyword>
<dbReference type="EMBL" id="CP144913">
    <property type="protein sequence ID" value="WXB76344.1"/>
    <property type="molecule type" value="Genomic_DNA"/>
</dbReference>
<sequence length="357" mass="39523">MRKVEWSAEVEQVDWVRERLAPFESGEVTSVVPVGFGAYARVLHPAHDSQERPIRGFEVAAHNGIELPRDAHFPEIALQPPGDRSQAWNVVAPQEGTLCLAEATALVDILRQHTTSPDRCWFCLWDGYGWETSALYSIPSAIFGDEPQPGAEPGLYVGPDTQVSVPEPHGAPKDPIPRQVRDGPRAELPGREYFLYKGVLDAALAFLEPEQQTPNLWWPADRVWCLASELDLGWTYIGGSPDLIDHIVGDSRIEAVRAEPADSHHLRLPPWLVTAVDAAVSQVMQGHQGRVQTQLGTVTATARRPRRLRRGDLWTTSVRADGSSDGSGWTSLADRDEDALREDIRHQLAWAVIDLLG</sequence>
<gene>
    <name evidence="1" type="ORF">V1351_15585</name>
</gene>
<dbReference type="RefSeq" id="WP_338749228.1">
    <property type="nucleotide sequence ID" value="NZ_CP144913.1"/>
</dbReference>
<name>A0ABZ2MH02_9MICO</name>